<dbReference type="GO" id="GO:0003676">
    <property type="term" value="F:nucleic acid binding"/>
    <property type="evidence" value="ECO:0007669"/>
    <property type="project" value="InterPro"/>
</dbReference>
<keyword evidence="3" id="KW-0255">Endonuclease</keyword>
<dbReference type="InterPro" id="IPR002711">
    <property type="entry name" value="HNH"/>
</dbReference>
<dbReference type="Proteomes" id="UP000317316">
    <property type="component" value="Unassembled WGS sequence"/>
</dbReference>
<evidence type="ECO:0000259" key="1">
    <source>
        <dbReference type="Pfam" id="PF01844"/>
    </source>
</evidence>
<evidence type="ECO:0000313" key="3">
    <source>
        <dbReference type="EMBL" id="TQR14048.1"/>
    </source>
</evidence>
<dbReference type="InterPro" id="IPR003615">
    <property type="entry name" value="HNH_nuc"/>
</dbReference>
<feature type="domain" description="HNH" evidence="1">
    <location>
        <begin position="177"/>
        <end position="226"/>
    </location>
</feature>
<dbReference type="Pfam" id="PF01844">
    <property type="entry name" value="HNH"/>
    <property type="match status" value="1"/>
</dbReference>
<dbReference type="OrthoDB" id="9781481at2"/>
<name>A0A544T9M3_9BACI</name>
<keyword evidence="4" id="KW-1185">Reference proteome</keyword>
<gene>
    <name evidence="3" type="ORF">FG382_09580</name>
</gene>
<dbReference type="EMBL" id="VDGH01000005">
    <property type="protein sequence ID" value="TQR14048.1"/>
    <property type="molecule type" value="Genomic_DNA"/>
</dbReference>
<proteinExistence type="predicted"/>
<dbReference type="GO" id="GO:0004519">
    <property type="term" value="F:endonuclease activity"/>
    <property type="evidence" value="ECO:0007669"/>
    <property type="project" value="UniProtKB-KW"/>
</dbReference>
<dbReference type="InterPro" id="IPR058712">
    <property type="entry name" value="SRA_ScoMcrA"/>
</dbReference>
<dbReference type="GO" id="GO:0008270">
    <property type="term" value="F:zinc ion binding"/>
    <property type="evidence" value="ECO:0007669"/>
    <property type="project" value="InterPro"/>
</dbReference>
<evidence type="ECO:0000259" key="2">
    <source>
        <dbReference type="Pfam" id="PF26348"/>
    </source>
</evidence>
<keyword evidence="3" id="KW-0378">Hydrolase</keyword>
<comment type="caution">
    <text evidence="3">The sequence shown here is derived from an EMBL/GenBank/DDBJ whole genome shotgun (WGS) entry which is preliminary data.</text>
</comment>
<dbReference type="Pfam" id="PF26348">
    <property type="entry name" value="SRA_ScoMcrA"/>
    <property type="match status" value="1"/>
</dbReference>
<reference evidence="3 4" key="1">
    <citation type="submission" date="2019-05" db="EMBL/GenBank/DDBJ databases">
        <title>Psychrobacillus vulpis sp. nov., a new species isolated from feces of a red fox that inhabits in The Tablas de Daimiel Natural Park, Albacete, Spain.</title>
        <authorList>
            <person name="Rodriguez M."/>
            <person name="Reina J.C."/>
            <person name="Bejar V."/>
            <person name="Llamas I."/>
        </authorList>
    </citation>
    <scope>NUCLEOTIDE SEQUENCE [LARGE SCALE GENOMIC DNA]</scope>
    <source>
        <strain evidence="3 4">NEAU-3TGS17</strain>
    </source>
</reference>
<keyword evidence="3" id="KW-0540">Nuclease</keyword>
<dbReference type="CDD" id="cd00085">
    <property type="entry name" value="HNHc"/>
    <property type="match status" value="1"/>
</dbReference>
<evidence type="ECO:0000313" key="4">
    <source>
        <dbReference type="Proteomes" id="UP000317316"/>
    </source>
</evidence>
<feature type="domain" description="ScoMcrA-like SRA" evidence="2">
    <location>
        <begin position="5"/>
        <end position="119"/>
    </location>
</feature>
<dbReference type="Gene3D" id="1.10.30.50">
    <property type="match status" value="1"/>
</dbReference>
<protein>
    <submittedName>
        <fullName evidence="3">HNH endonuclease</fullName>
    </submittedName>
</protein>
<organism evidence="3 4">
    <name type="scientific">Psychrobacillus lasiicapitis</name>
    <dbReference type="NCBI Taxonomy" id="1636719"/>
    <lineage>
        <taxon>Bacteria</taxon>
        <taxon>Bacillati</taxon>
        <taxon>Bacillota</taxon>
        <taxon>Bacilli</taxon>
        <taxon>Bacillales</taxon>
        <taxon>Bacillaceae</taxon>
        <taxon>Psychrobacillus</taxon>
    </lineage>
</organism>
<accession>A0A544T9M3</accession>
<sequence length="247" mass="28632">MRRSLKTNTLVLVSDHTKLYEDRWEGDIFHYTGMGKNGPQSLSFQQNKTLAESNNNGIDIFLFEVLKPQEHIFIGNVELAGDPYQEEQFGEDKKLRTVWIFPLKLINGKKPIRIPKRLIDIKESEREKLAKKLSDEELTKRAKNASKKVAKRSVTAKHYERNPFVAEYTKRWAKGNCQLCEKPAPYKNKKGEPHLHSHHVIWLSKGGEDSIYNSIALCPNCHDKMHVLDLELDVNTLKEALNRHFRS</sequence>
<dbReference type="AlphaFoldDB" id="A0A544T9M3"/>